<dbReference type="Proteomes" id="UP000053201">
    <property type="component" value="Unassembled WGS sequence"/>
</dbReference>
<reference evidence="4 5" key="1">
    <citation type="submission" date="2009-08" db="EMBL/GenBank/DDBJ databases">
        <title>The Genome Sequence of Spizellomyces punctatus strain DAOM BR117.</title>
        <authorList>
            <consortium name="The Broad Institute Genome Sequencing Platform"/>
            <person name="Russ C."/>
            <person name="Cuomo C."/>
            <person name="Shea T."/>
            <person name="Young S.K."/>
            <person name="Zeng Q."/>
            <person name="Koehrsen M."/>
            <person name="Haas B."/>
            <person name="Borodovsky M."/>
            <person name="Guigo R."/>
            <person name="Alvarado L."/>
            <person name="Berlin A."/>
            <person name="Bochicchio J."/>
            <person name="Borenstein D."/>
            <person name="Chapman S."/>
            <person name="Chen Z."/>
            <person name="Engels R."/>
            <person name="Freedman E."/>
            <person name="Gellesch M."/>
            <person name="Goldberg J."/>
            <person name="Griggs A."/>
            <person name="Gujja S."/>
            <person name="Heiman D."/>
            <person name="Hepburn T."/>
            <person name="Howarth C."/>
            <person name="Jen D."/>
            <person name="Larson L."/>
            <person name="Lewis B."/>
            <person name="Mehta T."/>
            <person name="Park D."/>
            <person name="Pearson M."/>
            <person name="Roberts A."/>
            <person name="Saif S."/>
            <person name="Shenoy N."/>
            <person name="Sisk P."/>
            <person name="Stolte C."/>
            <person name="Sykes S."/>
            <person name="Thomson T."/>
            <person name="Walk T."/>
            <person name="White J."/>
            <person name="Yandava C."/>
            <person name="Burger G."/>
            <person name="Gray M.W."/>
            <person name="Holland P.W.H."/>
            <person name="King N."/>
            <person name="Lang F.B.F."/>
            <person name="Roger A.J."/>
            <person name="Ruiz-Trillo I."/>
            <person name="Lander E."/>
            <person name="Nusbaum C."/>
        </authorList>
    </citation>
    <scope>NUCLEOTIDE SEQUENCE [LARGE SCALE GENOMIC DNA]</scope>
    <source>
        <strain evidence="4 5">DAOM BR117</strain>
    </source>
</reference>
<protein>
    <recommendedName>
        <fullName evidence="3">WAPL domain-containing protein</fullName>
    </recommendedName>
</protein>
<feature type="region of interest" description="Disordered" evidence="2">
    <location>
        <begin position="456"/>
        <end position="477"/>
    </location>
</feature>
<dbReference type="InParanoid" id="A0A0L0HR66"/>
<evidence type="ECO:0000256" key="1">
    <source>
        <dbReference type="ARBA" id="ARBA00006854"/>
    </source>
</evidence>
<dbReference type="EMBL" id="KQ257451">
    <property type="protein sequence ID" value="KND03558.1"/>
    <property type="molecule type" value="Genomic_DNA"/>
</dbReference>
<dbReference type="OMA" id="MRESYTE"/>
<feature type="region of interest" description="Disordered" evidence="2">
    <location>
        <begin position="250"/>
        <end position="295"/>
    </location>
</feature>
<feature type="compositionally biased region" description="Basic residues" evidence="2">
    <location>
        <begin position="1"/>
        <end position="11"/>
    </location>
</feature>
<organism evidence="4 5">
    <name type="scientific">Spizellomyces punctatus (strain DAOM BR117)</name>
    <dbReference type="NCBI Taxonomy" id="645134"/>
    <lineage>
        <taxon>Eukaryota</taxon>
        <taxon>Fungi</taxon>
        <taxon>Fungi incertae sedis</taxon>
        <taxon>Chytridiomycota</taxon>
        <taxon>Chytridiomycota incertae sedis</taxon>
        <taxon>Chytridiomycetes</taxon>
        <taxon>Spizellomycetales</taxon>
        <taxon>Spizellomycetaceae</taxon>
        <taxon>Spizellomyces</taxon>
    </lineage>
</organism>
<dbReference type="AlphaFoldDB" id="A0A0L0HR66"/>
<feature type="region of interest" description="Disordered" evidence="2">
    <location>
        <begin position="918"/>
        <end position="956"/>
    </location>
</feature>
<dbReference type="STRING" id="645134.A0A0L0HR66"/>
<evidence type="ECO:0000313" key="4">
    <source>
        <dbReference type="EMBL" id="KND03558.1"/>
    </source>
</evidence>
<dbReference type="InterPro" id="IPR022771">
    <property type="entry name" value="WAPL_C"/>
</dbReference>
<feature type="compositionally biased region" description="Polar residues" evidence="2">
    <location>
        <begin position="251"/>
        <end position="265"/>
    </location>
</feature>
<dbReference type="InterPro" id="IPR039874">
    <property type="entry name" value="WAPL"/>
</dbReference>
<feature type="compositionally biased region" description="Polar residues" evidence="2">
    <location>
        <begin position="84"/>
        <end position="93"/>
    </location>
</feature>
<dbReference type="InterPro" id="IPR012502">
    <property type="entry name" value="WAPL_dom"/>
</dbReference>
<feature type="compositionally biased region" description="Basic and acidic residues" evidence="2">
    <location>
        <begin position="942"/>
        <end position="956"/>
    </location>
</feature>
<name>A0A0L0HR66_SPIPD</name>
<feature type="compositionally biased region" description="Basic and acidic residues" evidence="2">
    <location>
        <begin position="111"/>
        <end position="129"/>
    </location>
</feature>
<dbReference type="PANTHER" id="PTHR22100:SF13">
    <property type="entry name" value="WINGS APART-LIKE PROTEIN HOMOLOG"/>
    <property type="match status" value="1"/>
</dbReference>
<feature type="compositionally biased region" description="Acidic residues" evidence="2">
    <location>
        <begin position="68"/>
        <end position="82"/>
    </location>
</feature>
<feature type="compositionally biased region" description="Polar residues" evidence="2">
    <location>
        <begin position="465"/>
        <end position="477"/>
    </location>
</feature>
<dbReference type="GeneID" id="27684724"/>
<feature type="region of interest" description="Disordered" evidence="2">
    <location>
        <begin position="1"/>
        <end position="193"/>
    </location>
</feature>
<feature type="domain" description="WAPL" evidence="3">
    <location>
        <begin position="573"/>
        <end position="652"/>
    </location>
</feature>
<keyword evidence="5" id="KW-1185">Reference proteome</keyword>
<dbReference type="PANTHER" id="PTHR22100">
    <property type="entry name" value="WINGS APART-LIKE PROTEIN HOMOLOG"/>
    <property type="match status" value="1"/>
</dbReference>
<feature type="compositionally biased region" description="Polar residues" evidence="2">
    <location>
        <begin position="922"/>
        <end position="935"/>
    </location>
</feature>
<feature type="region of interest" description="Disordered" evidence="2">
    <location>
        <begin position="503"/>
        <end position="530"/>
    </location>
</feature>
<dbReference type="InterPro" id="IPR011989">
    <property type="entry name" value="ARM-like"/>
</dbReference>
<evidence type="ECO:0000259" key="3">
    <source>
        <dbReference type="PROSITE" id="PS51271"/>
    </source>
</evidence>
<dbReference type="eggNOG" id="KOG2152">
    <property type="taxonomic scope" value="Eukaryota"/>
</dbReference>
<sequence>MTSLAVHRRKVAVTYGGRSRRRPQSASWSELELHSQEEEERSAGQSDIGDKSQLSHSDEAVDPFAFVVEDEADEDIETDGEDTVQLSQKSAIKTQRRQASAMRRMPSPPRSKVESSRTRNTQKDADRAAGKAILGGSVSSPKLKRRGSTGETGTRQPFAGSIEANSEREIPKAGTSDIASVPRTSAFDARSLDSPLKQRLVDTPINAEGKGLCNTDDVGLFDFVSDNETPSPARVVRSVMAKRKLCENAPVSPTQKRANQATSLKGRNRSDAAMWNTNPGDVATTISSPSTPTRGRIFRMKSADGTSPSDAIRTFGSTSSDTAITILERPAQSTTMDVDDPPSPTRVTSKAECFGSLRVAPVRSKTVLDDLDEILSAVGSCTNSTLRHQREAVATQSTVMDAATSTASPRARNRIGRMKSAGGGSDDPFSERMDLFGQNLQRCSSQDGDERMKALRTGTSKDDTPVQSNTDSTAMTNVDDTFTMSSELELDEVDAFFASDKSTAPLQQSGRSSTAPVINSSSSSSVIEPPTPLVRHAVGITYARTRSYLETHEDVYAPKYISESQRRRDEGLESSSDEEDQDRREVKSIHELREAGEAKRFADHMEYTLDGFREDQPLGVRRSSALELAKKVLSGKFTLKMRALGFISRFYELVHLVEDPLLVAMISFIMCALLQDRRNLEQLVGEKDLVDFMAKAMQLIPDPLIGTPRSKYEKRLVSEIKHIIEASNFLKCYGDKVTTRYIALQSLSAIASFRPRTMPFIQQRLRATGALDIVLRTLHTGVAAMNQALSDATHQRTQGRMALLVSKYQPNSSIMHINLLCLSIVEFSTLVCRENLAYIVETEGCVNDLMQIVAWSSAIARSCEEFCYPGSKILAATFSVLVNLTNDHEGCSDLIGEGEWLGAAARCAIVPNPLLTGKEAQSDSQPPVDSNGTQKKSSRPLHLHEESHDDESKADAEEKAKLTNFDIMLLGVAFMINVVERNTKNQDRIRSLELSLQCPGDECLCTCQCADRQSTVACVADVVNERLEAESEQATHEILTAQLTMLLGLLIKAHPSNRSLALTHMKKHDQSFETAIALLENFAGWYDAMLTASENSVEGAGVDIEMYGAREAGRAVKEIVEVFKGQKL</sequence>
<dbReference type="PROSITE" id="PS51271">
    <property type="entry name" value="WAPL"/>
    <property type="match status" value="1"/>
</dbReference>
<comment type="similarity">
    <text evidence="1">Belongs to the WAPL family.</text>
</comment>
<proteinExistence type="inferred from homology"/>
<feature type="compositionally biased region" description="Polar residues" evidence="2">
    <location>
        <begin position="503"/>
        <end position="519"/>
    </location>
</feature>
<evidence type="ECO:0000313" key="5">
    <source>
        <dbReference type="Proteomes" id="UP000053201"/>
    </source>
</evidence>
<evidence type="ECO:0000256" key="2">
    <source>
        <dbReference type="SAM" id="MobiDB-lite"/>
    </source>
</evidence>
<feature type="compositionally biased region" description="Polar residues" evidence="2">
    <location>
        <begin position="275"/>
        <end position="293"/>
    </location>
</feature>
<dbReference type="RefSeq" id="XP_016611597.1">
    <property type="nucleotide sequence ID" value="XM_016749356.1"/>
</dbReference>
<accession>A0A0L0HR66</accession>
<dbReference type="Pfam" id="PF07814">
    <property type="entry name" value="WAPL"/>
    <property type="match status" value="1"/>
</dbReference>
<gene>
    <name evidence="4" type="ORF">SPPG_01033</name>
</gene>
<dbReference type="VEuPathDB" id="FungiDB:SPPG_01033"/>
<dbReference type="Gene3D" id="1.25.10.10">
    <property type="entry name" value="Leucine-rich Repeat Variant"/>
    <property type="match status" value="1"/>
</dbReference>
<feature type="region of interest" description="Disordered" evidence="2">
    <location>
        <begin position="560"/>
        <end position="586"/>
    </location>
</feature>
<dbReference type="OrthoDB" id="78088at2759"/>